<name>A0A1H2PS55_9BURK</name>
<dbReference type="RefSeq" id="WP_091910266.1">
    <property type="nucleotide sequence ID" value="NZ_FNLO01000009.1"/>
</dbReference>
<dbReference type="Proteomes" id="UP000243719">
    <property type="component" value="Unassembled WGS sequence"/>
</dbReference>
<evidence type="ECO:0000313" key="1">
    <source>
        <dbReference type="EMBL" id="SDV49780.1"/>
    </source>
</evidence>
<evidence type="ECO:0000313" key="2">
    <source>
        <dbReference type="Proteomes" id="UP000243719"/>
    </source>
</evidence>
<protein>
    <submittedName>
        <fullName evidence="1">Uncharacterized protein</fullName>
    </submittedName>
</protein>
<dbReference type="STRING" id="1770053.SAMN05216551_109128"/>
<reference evidence="2" key="1">
    <citation type="submission" date="2016-09" db="EMBL/GenBank/DDBJ databases">
        <authorList>
            <person name="Varghese N."/>
            <person name="Submissions S."/>
        </authorList>
    </citation>
    <scope>NUCLEOTIDE SEQUENCE [LARGE SCALE GENOMIC DNA]</scope>
    <source>
        <strain evidence="2">JS23</strain>
    </source>
</reference>
<dbReference type="AlphaFoldDB" id="A0A1H2PS55"/>
<gene>
    <name evidence="1" type="ORF">SAMN05216551_109128</name>
</gene>
<sequence length="74" mass="7974">MSLLKTFSPDGKDFFVNVNAIMSVQPTGPSSAWHGHRSTLKTITGDRYECGENAASVMEKIARIQASQTGGEQS</sequence>
<keyword evidence="2" id="KW-1185">Reference proteome</keyword>
<proteinExistence type="predicted"/>
<accession>A0A1H2PS55</accession>
<dbReference type="EMBL" id="FNLO01000009">
    <property type="protein sequence ID" value="SDV49780.1"/>
    <property type="molecule type" value="Genomic_DNA"/>
</dbReference>
<organism evidence="1 2">
    <name type="scientific">Chitinasiproducens palmae</name>
    <dbReference type="NCBI Taxonomy" id="1770053"/>
    <lineage>
        <taxon>Bacteria</taxon>
        <taxon>Pseudomonadati</taxon>
        <taxon>Pseudomonadota</taxon>
        <taxon>Betaproteobacteria</taxon>
        <taxon>Burkholderiales</taxon>
        <taxon>Burkholderiaceae</taxon>
        <taxon>Chitinasiproducens</taxon>
    </lineage>
</organism>